<reference evidence="1" key="1">
    <citation type="submission" date="2014-05" db="EMBL/GenBank/DDBJ databases">
        <authorList>
            <person name="Chronopoulou M."/>
        </authorList>
    </citation>
    <scope>NUCLEOTIDE SEQUENCE</scope>
    <source>
        <tissue evidence="1">Whole organism</tissue>
    </source>
</reference>
<accession>A0A0K2VL65</accession>
<protein>
    <submittedName>
        <fullName evidence="1">Uncharacterized protein</fullName>
    </submittedName>
</protein>
<evidence type="ECO:0000313" key="1">
    <source>
        <dbReference type="EMBL" id="CDW50937.1"/>
    </source>
</evidence>
<proteinExistence type="predicted"/>
<feature type="non-terminal residue" evidence="1">
    <location>
        <position position="66"/>
    </location>
</feature>
<dbReference type="EMBL" id="HACA01033576">
    <property type="protein sequence ID" value="CDW50937.1"/>
    <property type="molecule type" value="Transcribed_RNA"/>
</dbReference>
<name>A0A0K2VL65_LEPSM</name>
<dbReference type="AlphaFoldDB" id="A0A0K2VL65"/>
<organism evidence="1">
    <name type="scientific">Lepeophtheirus salmonis</name>
    <name type="common">Salmon louse</name>
    <name type="synonym">Caligus salmonis</name>
    <dbReference type="NCBI Taxonomy" id="72036"/>
    <lineage>
        <taxon>Eukaryota</taxon>
        <taxon>Metazoa</taxon>
        <taxon>Ecdysozoa</taxon>
        <taxon>Arthropoda</taxon>
        <taxon>Crustacea</taxon>
        <taxon>Multicrustacea</taxon>
        <taxon>Hexanauplia</taxon>
        <taxon>Copepoda</taxon>
        <taxon>Siphonostomatoida</taxon>
        <taxon>Caligidae</taxon>
        <taxon>Lepeophtheirus</taxon>
    </lineage>
</organism>
<sequence>MTQDSVRQCASLFSIFWPAKHIVFCFYIKKKKMVEDDPPGLRIMARTARIEENRFWIYSMVGIETL</sequence>